<comment type="caution">
    <text evidence="2">The sequence shown here is derived from an EMBL/GenBank/DDBJ whole genome shotgun (WGS) entry which is preliminary data.</text>
</comment>
<organism evidence="2 3">
    <name type="scientific">Arenibacterium halophilum</name>
    <dbReference type="NCBI Taxonomy" id="2583821"/>
    <lineage>
        <taxon>Bacteria</taxon>
        <taxon>Pseudomonadati</taxon>
        <taxon>Pseudomonadota</taxon>
        <taxon>Alphaproteobacteria</taxon>
        <taxon>Rhodobacterales</taxon>
        <taxon>Paracoccaceae</taxon>
        <taxon>Arenibacterium</taxon>
    </lineage>
</organism>
<keyword evidence="3" id="KW-1185">Reference proteome</keyword>
<gene>
    <name evidence="2" type="ORF">FGK64_02380</name>
</gene>
<dbReference type="Proteomes" id="UP001191082">
    <property type="component" value="Unassembled WGS sequence"/>
</dbReference>
<reference evidence="2 3" key="1">
    <citation type="submission" date="2019-05" db="EMBL/GenBank/DDBJ databases">
        <title>Marivita sp. nov. isolated from sea sediment.</title>
        <authorList>
            <person name="Kim W."/>
        </authorList>
    </citation>
    <scope>NUCLEOTIDE SEQUENCE [LARGE SCALE GENOMIC DNA]</scope>
    <source>
        <strain evidence="2 3">CAU 1492</strain>
    </source>
</reference>
<keyword evidence="1" id="KW-0732">Signal</keyword>
<dbReference type="RefSeq" id="WP_138862198.1">
    <property type="nucleotide sequence ID" value="NZ_VCPC01000001.1"/>
</dbReference>
<evidence type="ECO:0000313" key="3">
    <source>
        <dbReference type="Proteomes" id="UP001191082"/>
    </source>
</evidence>
<evidence type="ECO:0000313" key="2">
    <source>
        <dbReference type="EMBL" id="TMV14845.1"/>
    </source>
</evidence>
<protein>
    <submittedName>
        <fullName evidence="2">DUF560 domain-containing protein</fullName>
    </submittedName>
</protein>
<accession>A0ABY2XCU4</accession>
<name>A0ABY2XCU4_9RHOB</name>
<feature type="chain" id="PRO_5045817522" evidence="1">
    <location>
        <begin position="30"/>
        <end position="464"/>
    </location>
</feature>
<proteinExistence type="predicted"/>
<feature type="signal peptide" evidence="1">
    <location>
        <begin position="1"/>
        <end position="29"/>
    </location>
</feature>
<evidence type="ECO:0000256" key="1">
    <source>
        <dbReference type="SAM" id="SignalP"/>
    </source>
</evidence>
<dbReference type="EMBL" id="VCPC01000001">
    <property type="protein sequence ID" value="TMV14845.1"/>
    <property type="molecule type" value="Genomic_DNA"/>
</dbReference>
<sequence>MLCVTSRTRKRLAGAALALALAASPAARAQDDLALTLPQARALAVHALNTGDAPLALRLTGGLLQANSDDMTAHYLRAAAYARMNRPHEGRRSAARAYRHAKTREDKLRSSQLAAQLAYAEDRPSLAQIWLRRSAIHTATQHEQDLLARDYRILRQRNPWSFSLRGEIRPSNNVNNGADSARNIIDGIPDFGFLPAAAQALSGKIGTVDAVAGYRLRQSDTSQTTLSGRLYIQRVSLSSASQARVPQLTNSDFGSTYAEASLEHRFKAGGGAAGVQFSLGESWYGGDRNFRLARLGGDRFWRVGESSQLIVNGFAETRFAARTLTNDGTSFGMGATYRHKLGTGDTLSLSLQLRDTEATAPNGTFQTASLRAGYDFGRAFGPMRISTALQVGQTEYDAYRASLFIPATARSDTSVTGDVTLFFEDYDYAGFAPTVRISAGRRSSNFSMFSSSEFSVSLGIRSKF</sequence>